<dbReference type="AlphaFoldDB" id="A0A085M7V5"/>
<proteinExistence type="predicted"/>
<keyword evidence="3" id="KW-1185">Reference proteome</keyword>
<accession>A0A085M7V5</accession>
<dbReference type="Proteomes" id="UP000030764">
    <property type="component" value="Unassembled WGS sequence"/>
</dbReference>
<organism evidence="2 3">
    <name type="scientific">Trichuris suis</name>
    <name type="common">pig whipworm</name>
    <dbReference type="NCBI Taxonomy" id="68888"/>
    <lineage>
        <taxon>Eukaryota</taxon>
        <taxon>Metazoa</taxon>
        <taxon>Ecdysozoa</taxon>
        <taxon>Nematoda</taxon>
        <taxon>Enoplea</taxon>
        <taxon>Dorylaimia</taxon>
        <taxon>Trichinellida</taxon>
        <taxon>Trichuridae</taxon>
        <taxon>Trichuris</taxon>
    </lineage>
</organism>
<dbReference type="Pfam" id="PF10551">
    <property type="entry name" value="MULE"/>
    <property type="match status" value="1"/>
</dbReference>
<evidence type="ECO:0000313" key="3">
    <source>
        <dbReference type="Proteomes" id="UP000030764"/>
    </source>
</evidence>
<feature type="domain" description="MULE transposase" evidence="1">
    <location>
        <begin position="59"/>
        <end position="151"/>
    </location>
</feature>
<evidence type="ECO:0000259" key="1">
    <source>
        <dbReference type="Pfam" id="PF10551"/>
    </source>
</evidence>
<dbReference type="InterPro" id="IPR018289">
    <property type="entry name" value="MULE_transposase_dom"/>
</dbReference>
<protein>
    <recommendedName>
        <fullName evidence="1">MULE transposase domain-containing protein</fullName>
    </recommendedName>
</protein>
<sequence>MHCHSRINREAIVIPLRYTCYREGERFLLYDSGVGDVERILILGRQWNATWSSEKKTVLADGTFNIAPPLFAQVYVLLASKRGFTVPILYALLLDKREDTHCRMFHAVKATWPQFSPETISMDFERAAVNAARTVFPSAEICGCFFHLMRNMKKQLTLLSLSGRYKNDDDFALAASMIIAMPFVPLEQ</sequence>
<reference evidence="2 3" key="1">
    <citation type="journal article" date="2014" name="Nat. Genet.">
        <title>Genome and transcriptome of the porcine whipworm Trichuris suis.</title>
        <authorList>
            <person name="Jex A.R."/>
            <person name="Nejsum P."/>
            <person name="Schwarz E.M."/>
            <person name="Hu L."/>
            <person name="Young N.D."/>
            <person name="Hall R.S."/>
            <person name="Korhonen P.K."/>
            <person name="Liao S."/>
            <person name="Thamsborg S."/>
            <person name="Xia J."/>
            <person name="Xu P."/>
            <person name="Wang S."/>
            <person name="Scheerlinck J.P."/>
            <person name="Hofmann A."/>
            <person name="Sternberg P.W."/>
            <person name="Wang J."/>
            <person name="Gasser R.B."/>
        </authorList>
    </citation>
    <scope>NUCLEOTIDE SEQUENCE [LARGE SCALE GENOMIC DNA]</scope>
    <source>
        <strain evidence="2">DCEP-RM93M</strain>
    </source>
</reference>
<name>A0A085M7V5_9BILA</name>
<gene>
    <name evidence="2" type="ORF">M513_05782</name>
</gene>
<dbReference type="EMBL" id="KL363218">
    <property type="protein sequence ID" value="KFD53301.1"/>
    <property type="molecule type" value="Genomic_DNA"/>
</dbReference>
<evidence type="ECO:0000313" key="2">
    <source>
        <dbReference type="EMBL" id="KFD53301.1"/>
    </source>
</evidence>